<comment type="caution">
    <text evidence="1">The sequence shown here is derived from an EMBL/GenBank/DDBJ whole genome shotgun (WGS) entry which is preliminary data.</text>
</comment>
<dbReference type="OrthoDB" id="5965014at2759"/>
<evidence type="ECO:0000313" key="1">
    <source>
        <dbReference type="EMBL" id="CAH1780981.1"/>
    </source>
</evidence>
<dbReference type="Proteomes" id="UP000749559">
    <property type="component" value="Unassembled WGS sequence"/>
</dbReference>
<organism evidence="1 2">
    <name type="scientific">Owenia fusiformis</name>
    <name type="common">Polychaete worm</name>
    <dbReference type="NCBI Taxonomy" id="6347"/>
    <lineage>
        <taxon>Eukaryota</taxon>
        <taxon>Metazoa</taxon>
        <taxon>Spiralia</taxon>
        <taxon>Lophotrochozoa</taxon>
        <taxon>Annelida</taxon>
        <taxon>Polychaeta</taxon>
        <taxon>Sedentaria</taxon>
        <taxon>Canalipalpata</taxon>
        <taxon>Sabellida</taxon>
        <taxon>Oweniida</taxon>
        <taxon>Oweniidae</taxon>
        <taxon>Owenia</taxon>
    </lineage>
</organism>
<dbReference type="EMBL" id="CAIIXF020000004">
    <property type="protein sequence ID" value="CAH1780981.1"/>
    <property type="molecule type" value="Genomic_DNA"/>
</dbReference>
<keyword evidence="2" id="KW-1185">Reference proteome</keyword>
<protein>
    <submittedName>
        <fullName evidence="1">Uncharacterized protein</fullName>
    </submittedName>
</protein>
<evidence type="ECO:0000313" key="2">
    <source>
        <dbReference type="Proteomes" id="UP000749559"/>
    </source>
</evidence>
<reference evidence="1" key="1">
    <citation type="submission" date="2022-03" db="EMBL/GenBank/DDBJ databases">
        <authorList>
            <person name="Martin C."/>
        </authorList>
    </citation>
    <scope>NUCLEOTIDE SEQUENCE</scope>
</reference>
<name>A0A8J1Y1L2_OWEFU</name>
<proteinExistence type="predicted"/>
<dbReference type="AlphaFoldDB" id="A0A8J1Y1L2"/>
<accession>A0A8J1Y1L2</accession>
<gene>
    <name evidence="1" type="ORF">OFUS_LOCUS7608</name>
</gene>
<sequence length="1113" mass="127051">MGCYGWIVCFQIYIGLFQGVSGRYIDPVYNAHRGTTPVVLNSSDPDSLVQPINKTLISQWSCQLYPVTPGIAETVHEMTSLFGGIPSVVIKYNIKLSNYTADDDPLAMNLSHSYKPNIWYRIAGKKGKTLLSLAFNYKILSLGLLAVGVESLDIELRDVPKGCMRGLTEPQKIWLLRNLMLKDFLVNTTESTLLERESVCNRQIRNSGAYGFITHSCCRENYGGQLECEEHDPYGDFWVWTIYCLITLLKVSILLFGPSKLPAAFKGLLVVQPPEYVVKLKKPLEKTIFITNDKISYRVFPPKDGRSGRFHERKPIVPHKFLLDNPEMEGFKHFRECVDMLPKNTPIKVKIDQFDIKVDMKQLIPENSVPVGLKHSIYRALCLCKIREQEPFNDCCDTSIWGRCNESHLDAPWLSFFKKFGQVLISLAIPIPFYIRLYFYNNYEDDELNARREAYSRLGLLMPYRFNLLQYLGPGHGFFVIIYIGYILIVGYNVFFSHSKNGTMTRITKSSFKDMAQISYLRALTFFVRVLIWPYKRYGMFGVLLTPFYLILAIPFILFVFIIYCIPLVYLTWRIIAHAHKNAFTRCPVEDNVIGESEEDINVMSFNVETKDNMKALKRRAHLIWNTVKTSLRLENLESEDAAILDTLPDPHEELTTSRKCMRLMGGFACAFAVYCLMLMIAECAGFWVEVIVYVMMGTIVNASAALKYLTIVLLLVFYSYDCYNSVYNKYLKLNTELFPEVKDRIPNLSEVIALPSELQDNFGLKSKENDEQLEHEEMDNIYTDEESQSLNKSKQNGLAWNINDLILFVDQDDMPRIPRKLFEEICDIQIHGAPGPVHLALLAATGKFFTIIVFLLFVFVVVMAFGDVYQVSGTNQTLATLAGGLVPFLLRQKSKFASHGASGMDSISFRNKVDEVILNFKQTWPMADFRFERVEEEKKPSPAPSMMTEIGENEYGKYTSAPGSEFGSREILNSGSQNTASLPDIAKAFIRNKHLDNVIKLQPVNPALHKFKSSVGKVIHGSTPSVVELEEDELTKSRNDMILDKNADEKKSEYQIPEVDILIDLGAIFEHTPFEEFMMARTGSFKHLPQDGVRVMKSEKIVDMLQQQENRV</sequence>